<reference evidence="2" key="1">
    <citation type="journal article" date="2019" name="Int. J. Syst. Evol. Microbiol.">
        <title>The Global Catalogue of Microorganisms (GCM) 10K type strain sequencing project: providing services to taxonomists for standard genome sequencing and annotation.</title>
        <authorList>
            <consortium name="The Broad Institute Genomics Platform"/>
            <consortium name="The Broad Institute Genome Sequencing Center for Infectious Disease"/>
            <person name="Wu L."/>
            <person name="Ma J."/>
        </authorList>
    </citation>
    <scope>NUCLEOTIDE SEQUENCE [LARGE SCALE GENOMIC DNA]</scope>
    <source>
        <strain evidence="2">XZYJ18</strain>
    </source>
</reference>
<proteinExistence type="predicted"/>
<evidence type="ECO:0000313" key="1">
    <source>
        <dbReference type="EMBL" id="MFC4562366.1"/>
    </source>
</evidence>
<evidence type="ECO:0000313" key="2">
    <source>
        <dbReference type="Proteomes" id="UP001595923"/>
    </source>
</evidence>
<keyword evidence="2" id="KW-1185">Reference proteome</keyword>
<dbReference type="Proteomes" id="UP001595923">
    <property type="component" value="Unassembled WGS sequence"/>
</dbReference>
<dbReference type="EMBL" id="JBHSFQ010000008">
    <property type="protein sequence ID" value="MFC4562366.1"/>
    <property type="molecule type" value="Genomic_DNA"/>
</dbReference>
<comment type="caution">
    <text evidence="1">The sequence shown here is derived from an EMBL/GenBank/DDBJ whole genome shotgun (WGS) entry which is preliminary data.</text>
</comment>
<accession>A0ABV9DTZ4</accession>
<sequence>MGVDVSKLTTNGVWASSDRACGRMFDRLTGAGLLENRLFVPLVMVSIREQTTPLDDVARIIRHVTREFTDREVNVCVSSLADPATREHRVYRLIELYEDAYGEFPHDRVHSTMRVHLPNERLDGQATIDRPGHTPISAWMRRCYDCFAPTVGPYVLPTSLVKQDGDFYSCAAFDVPENLRFGNVFTQPLREIIHATNQSAYVRRLRTVADLTAAVWERTDPTAARIADHEYYLRRRSPSPTRRRRFDHAADLLIKGGLNDDDTLVDIAAGWTELDQVLRIDHRWRGRYIRVDGAMDGVELNTWEPPFAREWFAALEIIEHLADPARLVSELVNAATKGVIITTPNPAVIDVRAMDPTHITPVSREELEAWGFKVRAEKLYRFGGDGLIAHRYVAATSENTDKDRRA</sequence>
<name>A0ABV9DTZ4_9ACTN</name>
<organism evidence="1 2">
    <name type="scientific">Nocardiopsis mangrovi</name>
    <dbReference type="NCBI Taxonomy" id="1179818"/>
    <lineage>
        <taxon>Bacteria</taxon>
        <taxon>Bacillati</taxon>
        <taxon>Actinomycetota</taxon>
        <taxon>Actinomycetes</taxon>
        <taxon>Streptosporangiales</taxon>
        <taxon>Nocardiopsidaceae</taxon>
        <taxon>Nocardiopsis</taxon>
    </lineage>
</organism>
<protein>
    <submittedName>
        <fullName evidence="1">SPASM domain-containing protein</fullName>
    </submittedName>
</protein>
<gene>
    <name evidence="1" type="ORF">ACFO4E_10910</name>
</gene>
<dbReference type="RefSeq" id="WP_378573527.1">
    <property type="nucleotide sequence ID" value="NZ_JBHSFQ010000008.1"/>
</dbReference>